<proteinExistence type="inferred from homology"/>
<dbReference type="AlphaFoldDB" id="A0A5M6DHR8"/>
<accession>A0A5M6DHR8</accession>
<dbReference type="InterPro" id="IPR000917">
    <property type="entry name" value="Sulfatase_N"/>
</dbReference>
<keyword evidence="4" id="KW-0106">Calcium</keyword>
<dbReference type="PANTHER" id="PTHR42693:SF53">
    <property type="entry name" value="ENDO-4-O-SULFATASE"/>
    <property type="match status" value="1"/>
</dbReference>
<evidence type="ECO:0000256" key="5">
    <source>
        <dbReference type="SAM" id="MobiDB-lite"/>
    </source>
</evidence>
<dbReference type="RefSeq" id="WP_150074791.1">
    <property type="nucleotide sequence ID" value="NZ_VWOX01000002.1"/>
</dbReference>
<evidence type="ECO:0000256" key="4">
    <source>
        <dbReference type="ARBA" id="ARBA00022837"/>
    </source>
</evidence>
<sequence length="499" mass="55176">MSRPSLPLILIVSFLGFRGIAVGADPPMNLLVIQTDEHNFRTLGCYRDTLPADQALIWGEDAVVETPAIDSIAARGAICTSFYATSPVCTPSRASLFSGLYPQRTGSPQNNLPMNSDVVTFAEVLRADGYATGYAGKWHLDGPGKPQWQPRRKFGFDDNRFMFNRGHWKQFELTDDGPRVAARNARDQPTYGVEGADEKSFSTDWLADRAIEFIRKNSAGPFCYHLSLPDPHGPNTVRPPYDDMYMDRVIRSPMTFSMVKDNPAWAAPQGKNGTMQFNAASMARYFGMVRCIDDNVGKILKVLDQLDLTDRTMIVFTSDHGDLCYEHGRLNKGNPYEGSAKVPMLLAAPGVVPAGTRIDHALGTVDFMPTVLSLLGKDVKQEFDGRDASGFFRGTPPADWNDITFLRAAGAGPPSWLAAVTDRYKLVVSTSERPWLFDLQSDPNELKNAIGQEENRQTVRRLAKELMGYGESSAEPQFKKGPLMEQLQSLSKVDDSASN</sequence>
<evidence type="ECO:0000259" key="6">
    <source>
        <dbReference type="Pfam" id="PF00884"/>
    </source>
</evidence>
<keyword evidence="3" id="KW-0378">Hydrolase</keyword>
<evidence type="ECO:0000256" key="3">
    <source>
        <dbReference type="ARBA" id="ARBA00022801"/>
    </source>
</evidence>
<evidence type="ECO:0000256" key="1">
    <source>
        <dbReference type="ARBA" id="ARBA00008779"/>
    </source>
</evidence>
<dbReference type="PANTHER" id="PTHR42693">
    <property type="entry name" value="ARYLSULFATASE FAMILY MEMBER"/>
    <property type="match status" value="1"/>
</dbReference>
<dbReference type="EMBL" id="VWOX01000002">
    <property type="protein sequence ID" value="KAA5545916.1"/>
    <property type="molecule type" value="Genomic_DNA"/>
</dbReference>
<dbReference type="CDD" id="cd16034">
    <property type="entry name" value="sulfatase_like"/>
    <property type="match status" value="1"/>
</dbReference>
<comment type="similarity">
    <text evidence="1">Belongs to the sulfatase family.</text>
</comment>
<feature type="domain" description="Sulfatase N-terminal" evidence="6">
    <location>
        <begin position="29"/>
        <end position="376"/>
    </location>
</feature>
<organism evidence="7 8">
    <name type="scientific">Roseiconus nitratireducens</name>
    <dbReference type="NCBI Taxonomy" id="2605748"/>
    <lineage>
        <taxon>Bacteria</taxon>
        <taxon>Pseudomonadati</taxon>
        <taxon>Planctomycetota</taxon>
        <taxon>Planctomycetia</taxon>
        <taxon>Pirellulales</taxon>
        <taxon>Pirellulaceae</taxon>
        <taxon>Roseiconus</taxon>
    </lineage>
</organism>
<keyword evidence="2" id="KW-0479">Metal-binding</keyword>
<reference evidence="7 8" key="1">
    <citation type="submission" date="2019-08" db="EMBL/GenBank/DDBJ databases">
        <authorList>
            <person name="Dhanesh K."/>
            <person name="Kumar G."/>
            <person name="Sasikala C."/>
            <person name="Venkata Ramana C."/>
        </authorList>
    </citation>
    <scope>NUCLEOTIDE SEQUENCE [LARGE SCALE GENOMIC DNA]</scope>
    <source>
        <strain evidence="7 8">JC645</strain>
    </source>
</reference>
<evidence type="ECO:0000313" key="7">
    <source>
        <dbReference type="EMBL" id="KAA5545916.1"/>
    </source>
</evidence>
<dbReference type="InterPro" id="IPR050738">
    <property type="entry name" value="Sulfatase"/>
</dbReference>
<dbReference type="Pfam" id="PF00884">
    <property type="entry name" value="Sulfatase"/>
    <property type="match status" value="1"/>
</dbReference>
<name>A0A5M6DHR8_9BACT</name>
<gene>
    <name evidence="7" type="ORF">FYK55_03105</name>
</gene>
<evidence type="ECO:0000313" key="8">
    <source>
        <dbReference type="Proteomes" id="UP000324479"/>
    </source>
</evidence>
<feature type="region of interest" description="Disordered" evidence="5">
    <location>
        <begin position="470"/>
        <end position="499"/>
    </location>
</feature>
<dbReference type="InterPro" id="IPR024607">
    <property type="entry name" value="Sulfatase_CS"/>
</dbReference>
<protein>
    <submittedName>
        <fullName evidence="7">Sulfatase</fullName>
    </submittedName>
</protein>
<dbReference type="Gene3D" id="3.40.720.10">
    <property type="entry name" value="Alkaline Phosphatase, subunit A"/>
    <property type="match status" value="1"/>
</dbReference>
<comment type="caution">
    <text evidence="7">The sequence shown here is derived from an EMBL/GenBank/DDBJ whole genome shotgun (WGS) entry which is preliminary data.</text>
</comment>
<dbReference type="GO" id="GO:0004065">
    <property type="term" value="F:arylsulfatase activity"/>
    <property type="evidence" value="ECO:0007669"/>
    <property type="project" value="TreeGrafter"/>
</dbReference>
<dbReference type="SUPFAM" id="SSF53649">
    <property type="entry name" value="Alkaline phosphatase-like"/>
    <property type="match status" value="1"/>
</dbReference>
<evidence type="ECO:0000256" key="2">
    <source>
        <dbReference type="ARBA" id="ARBA00022723"/>
    </source>
</evidence>
<dbReference type="Proteomes" id="UP000324479">
    <property type="component" value="Unassembled WGS sequence"/>
</dbReference>
<dbReference type="InterPro" id="IPR017850">
    <property type="entry name" value="Alkaline_phosphatase_core_sf"/>
</dbReference>
<keyword evidence="8" id="KW-1185">Reference proteome</keyword>
<dbReference type="PROSITE" id="PS00149">
    <property type="entry name" value="SULFATASE_2"/>
    <property type="match status" value="1"/>
</dbReference>
<dbReference type="GO" id="GO:0046872">
    <property type="term" value="F:metal ion binding"/>
    <property type="evidence" value="ECO:0007669"/>
    <property type="project" value="UniProtKB-KW"/>
</dbReference>